<keyword evidence="8" id="KW-1133">Transmembrane helix</keyword>
<comment type="similarity">
    <text evidence="2">Belongs to the GSP K family.</text>
</comment>
<protein>
    <recommendedName>
        <fullName evidence="10">T2SS protein K first SAM-like domain-containing protein</fullName>
    </recommendedName>
</protein>
<dbReference type="PANTHER" id="PTHR38831:SF1">
    <property type="entry name" value="TYPE II SECRETION SYSTEM PROTEIN K-RELATED"/>
    <property type="match status" value="1"/>
</dbReference>
<evidence type="ECO:0000256" key="1">
    <source>
        <dbReference type="ARBA" id="ARBA00004533"/>
    </source>
</evidence>
<keyword evidence="6" id="KW-0812">Transmembrane</keyword>
<keyword evidence="5" id="KW-0997">Cell inner membrane</keyword>
<name>A0A381PZQ9_9ZZZZ</name>
<keyword evidence="7" id="KW-0653">Protein transport</keyword>
<sequence length="302" mass="33224">VLDGARARAAALAGSEYARSMLTAALLGQAEELRSEAMASARSSRSRRTVERRSVSRLFRGVDPLEDPWRSPQDLIVGDEMAFGTARYAVLMRDVGAALNLNEANETMLQQFFSMGLRVDYAEADKIAQAILDWRDEDEIPRINGGEREEYMREGALVLPPNRDFVAIDELRHVQGMTPEIYTRAAKFITLIGDGDLNVNAAPEEVLLAIPGINEATVTELLRLRDSGTLPRNDNQLAGMVPGAATAIEAEGRAFTRRTTYTTDQVEILVEGWVDGGLVRVNSRVVVSRGNTGATVVWRETF</sequence>
<dbReference type="InterPro" id="IPR049031">
    <property type="entry name" value="T2SSK_SAM-like_1st"/>
</dbReference>
<organism evidence="11">
    <name type="scientific">marine metagenome</name>
    <dbReference type="NCBI Taxonomy" id="408172"/>
    <lineage>
        <taxon>unclassified sequences</taxon>
        <taxon>metagenomes</taxon>
        <taxon>ecological metagenomes</taxon>
    </lineage>
</organism>
<reference evidence="11" key="1">
    <citation type="submission" date="2018-05" db="EMBL/GenBank/DDBJ databases">
        <authorList>
            <person name="Lanie J.A."/>
            <person name="Ng W.-L."/>
            <person name="Kazmierczak K.M."/>
            <person name="Andrzejewski T.M."/>
            <person name="Davidsen T.M."/>
            <person name="Wayne K.J."/>
            <person name="Tettelin H."/>
            <person name="Glass J.I."/>
            <person name="Rusch D."/>
            <person name="Podicherti R."/>
            <person name="Tsui H.-C.T."/>
            <person name="Winkler M.E."/>
        </authorList>
    </citation>
    <scope>NUCLEOTIDE SEQUENCE</scope>
</reference>
<dbReference type="SUPFAM" id="SSF158544">
    <property type="entry name" value="GspK insert domain-like"/>
    <property type="match status" value="1"/>
</dbReference>
<dbReference type="InterPro" id="IPR005628">
    <property type="entry name" value="GspK"/>
</dbReference>
<evidence type="ECO:0000313" key="11">
    <source>
        <dbReference type="EMBL" id="SUZ70883.1"/>
    </source>
</evidence>
<proteinExistence type="inferred from homology"/>
<dbReference type="GO" id="GO:0005886">
    <property type="term" value="C:plasma membrane"/>
    <property type="evidence" value="ECO:0007669"/>
    <property type="project" value="UniProtKB-SubCell"/>
</dbReference>
<dbReference type="PANTHER" id="PTHR38831">
    <property type="entry name" value="TYPE II SECRETION SYSTEM PROTEIN K"/>
    <property type="match status" value="1"/>
</dbReference>
<feature type="non-terminal residue" evidence="11">
    <location>
        <position position="1"/>
    </location>
</feature>
<dbReference type="EMBL" id="UINC01001105">
    <property type="protein sequence ID" value="SUZ70883.1"/>
    <property type="molecule type" value="Genomic_DNA"/>
</dbReference>
<dbReference type="AlphaFoldDB" id="A0A381PZQ9"/>
<evidence type="ECO:0000256" key="9">
    <source>
        <dbReference type="ARBA" id="ARBA00023136"/>
    </source>
</evidence>
<dbReference type="GO" id="GO:0009306">
    <property type="term" value="P:protein secretion"/>
    <property type="evidence" value="ECO:0007669"/>
    <property type="project" value="InterPro"/>
</dbReference>
<evidence type="ECO:0000256" key="6">
    <source>
        <dbReference type="ARBA" id="ARBA00022692"/>
    </source>
</evidence>
<evidence type="ECO:0000256" key="7">
    <source>
        <dbReference type="ARBA" id="ARBA00022927"/>
    </source>
</evidence>
<keyword evidence="4" id="KW-1003">Cell membrane</keyword>
<gene>
    <name evidence="11" type="ORF">METZ01_LOCUS23737</name>
</gene>
<dbReference type="Gene3D" id="1.10.40.60">
    <property type="entry name" value="EpsJ-like"/>
    <property type="match status" value="1"/>
</dbReference>
<dbReference type="Pfam" id="PF21687">
    <property type="entry name" value="T2SSK_1st"/>
    <property type="match status" value="1"/>
</dbReference>
<evidence type="ECO:0000256" key="3">
    <source>
        <dbReference type="ARBA" id="ARBA00022448"/>
    </source>
</evidence>
<comment type="subcellular location">
    <subcellularLocation>
        <location evidence="1">Cell inner membrane</location>
    </subcellularLocation>
</comment>
<keyword evidence="3" id="KW-0813">Transport</keyword>
<dbReference type="InterPro" id="IPR038072">
    <property type="entry name" value="GspK_central_sf"/>
</dbReference>
<evidence type="ECO:0000256" key="2">
    <source>
        <dbReference type="ARBA" id="ARBA00007246"/>
    </source>
</evidence>
<evidence type="ECO:0000256" key="5">
    <source>
        <dbReference type="ARBA" id="ARBA00022519"/>
    </source>
</evidence>
<evidence type="ECO:0000256" key="4">
    <source>
        <dbReference type="ARBA" id="ARBA00022475"/>
    </source>
</evidence>
<feature type="domain" description="T2SS protein K first SAM-like" evidence="10">
    <location>
        <begin position="105"/>
        <end position="192"/>
    </location>
</feature>
<accession>A0A381PZQ9</accession>
<evidence type="ECO:0000259" key="10">
    <source>
        <dbReference type="Pfam" id="PF21687"/>
    </source>
</evidence>
<evidence type="ECO:0000256" key="8">
    <source>
        <dbReference type="ARBA" id="ARBA00022989"/>
    </source>
</evidence>
<keyword evidence="9" id="KW-0472">Membrane</keyword>